<dbReference type="EMBL" id="JANFNH010000085">
    <property type="protein sequence ID" value="MCQ4046670.1"/>
    <property type="molecule type" value="Genomic_DNA"/>
</dbReference>
<sequence length="231" mass="23649">MQKYEPLPRIRYIRPTIGSPANDWLGADGWVLDEGAGLGVGLLVGLGEAGGVLAGADGVGLVATGGGLLLAVLLSVGMGEEDGRSIVLNSRAALRIRLAAFRAPCGAVFPLCGTGFLALSGNGSGLASAIRVAVQNFLASSAVQWRDSGSGGGASSGIAWADMDWSSVNSAVTAEALGHRNAPANSVAPETAAITARRLARLTRRLARPEETLRTLVVPPRGNRIYHGDLT</sequence>
<protein>
    <submittedName>
        <fullName evidence="1">Uncharacterized protein</fullName>
    </submittedName>
</protein>
<evidence type="ECO:0000313" key="2">
    <source>
        <dbReference type="Proteomes" id="UP001206206"/>
    </source>
</evidence>
<comment type="caution">
    <text evidence="1">The sequence shown here is derived from an EMBL/GenBank/DDBJ whole genome shotgun (WGS) entry which is preliminary data.</text>
</comment>
<name>A0ABT1PMT5_9ACTN</name>
<proteinExistence type="predicted"/>
<reference evidence="1 2" key="1">
    <citation type="submission" date="2022-06" db="EMBL/GenBank/DDBJ databases">
        <title>Draft genome sequence of type strain Streptomyces rubrisoli DSM 42083.</title>
        <authorList>
            <person name="Duangmal K."/>
            <person name="Klaysubun C."/>
        </authorList>
    </citation>
    <scope>NUCLEOTIDE SEQUENCE [LARGE SCALE GENOMIC DNA]</scope>
    <source>
        <strain evidence="1 2">DSM 42083</strain>
    </source>
</reference>
<gene>
    <name evidence="1" type="ORF">NON19_32610</name>
</gene>
<dbReference type="RefSeq" id="WP_255932907.1">
    <property type="nucleotide sequence ID" value="NZ_JANFNH010000085.1"/>
</dbReference>
<keyword evidence="2" id="KW-1185">Reference proteome</keyword>
<dbReference type="Proteomes" id="UP001206206">
    <property type="component" value="Unassembled WGS sequence"/>
</dbReference>
<evidence type="ECO:0000313" key="1">
    <source>
        <dbReference type="EMBL" id="MCQ4046670.1"/>
    </source>
</evidence>
<organism evidence="1 2">
    <name type="scientific">Streptantibioticus rubrisoli</name>
    <dbReference type="NCBI Taxonomy" id="1387313"/>
    <lineage>
        <taxon>Bacteria</taxon>
        <taxon>Bacillati</taxon>
        <taxon>Actinomycetota</taxon>
        <taxon>Actinomycetes</taxon>
        <taxon>Kitasatosporales</taxon>
        <taxon>Streptomycetaceae</taxon>
        <taxon>Streptantibioticus</taxon>
    </lineage>
</organism>
<accession>A0ABT1PMT5</accession>